<organism evidence="2 3">
    <name type="scientific">Cordyceps confragosa</name>
    <name type="common">Lecanicillium lecanii</name>
    <dbReference type="NCBI Taxonomy" id="2714763"/>
    <lineage>
        <taxon>Eukaryota</taxon>
        <taxon>Fungi</taxon>
        <taxon>Dikarya</taxon>
        <taxon>Ascomycota</taxon>
        <taxon>Pezizomycotina</taxon>
        <taxon>Sordariomycetes</taxon>
        <taxon>Hypocreomycetidae</taxon>
        <taxon>Hypocreales</taxon>
        <taxon>Cordycipitaceae</taxon>
        <taxon>Akanthomyces</taxon>
    </lineage>
</organism>
<dbReference type="EMBL" id="LUKN01000701">
    <property type="protein sequence ID" value="OAR02412.1"/>
    <property type="molecule type" value="Genomic_DNA"/>
</dbReference>
<gene>
    <name evidence="2" type="ORF">LLEC1_08176</name>
</gene>
<reference evidence="2 3" key="1">
    <citation type="submission" date="2016-03" db="EMBL/GenBank/DDBJ databases">
        <title>Fine-scale spatial genetic structure of a fungal parasite of coffee scale insects.</title>
        <authorList>
            <person name="Jackson D."/>
            <person name="Zemenick K.A."/>
            <person name="Malloure B."/>
            <person name="Quandt C.A."/>
            <person name="James T.Y."/>
        </authorList>
    </citation>
    <scope>NUCLEOTIDE SEQUENCE [LARGE SCALE GENOMIC DNA]</scope>
    <source>
        <strain evidence="2 3">UM487</strain>
    </source>
</reference>
<dbReference type="OrthoDB" id="265761at2759"/>
<dbReference type="SUPFAM" id="SSF54637">
    <property type="entry name" value="Thioesterase/thiol ester dehydrase-isomerase"/>
    <property type="match status" value="1"/>
</dbReference>
<dbReference type="PANTHER" id="PTHR12475">
    <property type="match status" value="1"/>
</dbReference>
<dbReference type="PANTHER" id="PTHR12475:SF4">
    <property type="entry name" value="PROTEIN THEM6"/>
    <property type="match status" value="1"/>
</dbReference>
<accession>A0A179IKK4</accession>
<name>A0A179IKK4_CORDF</name>
<sequence length="251" mass="28300">MRQCVATTIICHSPTLLLWAAALLLLVLVSLRGAFAQRTMSFKVMVRVGVPLVLGSAGYAASRVDWQTAVRALLTGPGRTSRILLLIFVLFNMKNMPFVWTVSDPSSAPLMRETPLLIDAWPLQYRIFYPIIHHNVIRPAPELGPRALYRHIITRTRAPLLEIDYNLHKSNSTYFADLDASRTQLVSYLCRPGLAKLASNPRFKVVLDPKTGRPARGSLGIMLGSVSCSFRREIGAYRSYEMWSRILCWDR</sequence>
<protein>
    <recommendedName>
        <fullName evidence="4">Capsule polysaccharide biosynthesis protein</fullName>
    </recommendedName>
</protein>
<evidence type="ECO:0000256" key="1">
    <source>
        <dbReference type="ARBA" id="ARBA00038476"/>
    </source>
</evidence>
<proteinExistence type="inferred from homology"/>
<comment type="caution">
    <text evidence="2">The sequence shown here is derived from an EMBL/GenBank/DDBJ whole genome shotgun (WGS) entry which is preliminary data.</text>
</comment>
<evidence type="ECO:0000313" key="2">
    <source>
        <dbReference type="EMBL" id="OAR02412.1"/>
    </source>
</evidence>
<dbReference type="InterPro" id="IPR029069">
    <property type="entry name" value="HotDog_dom_sf"/>
</dbReference>
<dbReference type="InterPro" id="IPR051490">
    <property type="entry name" value="THEM6_lcsJ_thioesterase"/>
</dbReference>
<dbReference type="Proteomes" id="UP000243081">
    <property type="component" value="Unassembled WGS sequence"/>
</dbReference>
<dbReference type="AlphaFoldDB" id="A0A179IKK4"/>
<evidence type="ECO:0008006" key="4">
    <source>
        <dbReference type="Google" id="ProtNLM"/>
    </source>
</evidence>
<evidence type="ECO:0000313" key="3">
    <source>
        <dbReference type="Proteomes" id="UP000243081"/>
    </source>
</evidence>
<comment type="similarity">
    <text evidence="1">Belongs to the lcsJ thioesterase family.</text>
</comment>
<keyword evidence="3" id="KW-1185">Reference proteome</keyword>
<feature type="non-terminal residue" evidence="2">
    <location>
        <position position="251"/>
    </location>
</feature>